<proteinExistence type="predicted"/>
<reference evidence="1 2" key="2">
    <citation type="submission" date="2015-01" db="EMBL/GenBank/DDBJ databases">
        <title>Complete genome sequence of Pyrinomonas methylaliphatogenes type strain K22T.</title>
        <authorList>
            <person name="Lee K.C.Y."/>
            <person name="Power J.F."/>
            <person name="Dunfield P.F."/>
            <person name="Morgan X.C."/>
            <person name="Huttenhower C."/>
            <person name="Stott M.B."/>
        </authorList>
    </citation>
    <scope>NUCLEOTIDE SEQUENCE [LARGE SCALE GENOMIC DNA]</scope>
    <source>
        <strain evidence="1 2">K22</strain>
    </source>
</reference>
<evidence type="ECO:0000313" key="2">
    <source>
        <dbReference type="Proteomes" id="UP000031518"/>
    </source>
</evidence>
<dbReference type="Proteomes" id="UP000031518">
    <property type="component" value="Unassembled WGS sequence"/>
</dbReference>
<name>A0A0B6WWR6_9BACT</name>
<accession>A0A0B6WWR6</accession>
<dbReference type="EMBL" id="CBXV010000005">
    <property type="protein sequence ID" value="CDM65526.1"/>
    <property type="molecule type" value="Genomic_DNA"/>
</dbReference>
<protein>
    <submittedName>
        <fullName evidence="1">Uncharacterized protein</fullName>
    </submittedName>
</protein>
<dbReference type="AlphaFoldDB" id="A0A0B6WWR6"/>
<organism evidence="1 2">
    <name type="scientific">Pyrinomonas methylaliphatogenes</name>
    <dbReference type="NCBI Taxonomy" id="454194"/>
    <lineage>
        <taxon>Bacteria</taxon>
        <taxon>Pseudomonadati</taxon>
        <taxon>Acidobacteriota</taxon>
        <taxon>Blastocatellia</taxon>
        <taxon>Blastocatellales</taxon>
        <taxon>Pyrinomonadaceae</taxon>
        <taxon>Pyrinomonas</taxon>
    </lineage>
</organism>
<evidence type="ECO:0000313" key="1">
    <source>
        <dbReference type="EMBL" id="CDM65526.1"/>
    </source>
</evidence>
<gene>
    <name evidence="1" type="ORF">PYK22_01529</name>
</gene>
<reference evidence="1 2" key="1">
    <citation type="submission" date="2013-12" db="EMBL/GenBank/DDBJ databases">
        <authorList>
            <person name="Stott M."/>
        </authorList>
    </citation>
    <scope>NUCLEOTIDE SEQUENCE [LARGE SCALE GENOMIC DNA]</scope>
    <source>
        <strain evidence="1 2">K22</strain>
    </source>
</reference>
<keyword evidence="2" id="KW-1185">Reference proteome</keyword>
<dbReference type="STRING" id="454194.PYK22_01529"/>
<sequence>MIEVKALDLIDNSSNDALYDLLAFRHEVKALDLTDNDLMKHQQARQP</sequence>